<evidence type="ECO:0000313" key="5">
    <source>
        <dbReference type="Proteomes" id="UP000787672"/>
    </source>
</evidence>
<sequence length="287" mass="29727">MKYCEDYAAPISAYIDDELTPEEQSALLTHLKDCPGCRAYLAQLYAIRDGLPTLDETQTPEGLADSVMATIRSQQVRRRARSRKLRTMVPLAACLAFLIVLGGTKGLFSGLEGASGNSAGGGETALLSESSGELSGDAFVAQGSSSEGSSQQDTAAGSGGSSSKSFGMSSPEDIPPNYESSAPKNPAGSEDQGVVAPTSLPDAAAYSNPGDGVSYFTQVYLTTLQAGTLLEGYSGEDYSDGAIVGVAYTLTEAEYDGLAGQLPELISPVDAGRRQSGDYALVVVTEN</sequence>
<evidence type="ECO:0000256" key="1">
    <source>
        <dbReference type="SAM" id="MobiDB-lite"/>
    </source>
</evidence>
<keyword evidence="2" id="KW-0472">Membrane</keyword>
<evidence type="ECO:0000313" key="4">
    <source>
        <dbReference type="EMBL" id="MBU5626150.1"/>
    </source>
</evidence>
<gene>
    <name evidence="4" type="ORF">KQI82_04335</name>
</gene>
<evidence type="ECO:0000256" key="2">
    <source>
        <dbReference type="SAM" id="Phobius"/>
    </source>
</evidence>
<dbReference type="RefSeq" id="WP_216559191.1">
    <property type="nucleotide sequence ID" value="NZ_JAHLQN010000001.1"/>
</dbReference>
<dbReference type="InterPro" id="IPR027383">
    <property type="entry name" value="Znf_put"/>
</dbReference>
<evidence type="ECO:0000259" key="3">
    <source>
        <dbReference type="Pfam" id="PF13490"/>
    </source>
</evidence>
<feature type="region of interest" description="Disordered" evidence="1">
    <location>
        <begin position="138"/>
        <end position="203"/>
    </location>
</feature>
<organism evidence="4 5">
    <name type="scientific">Dysosmobacter acutus</name>
    <dbReference type="NCBI Taxonomy" id="2841504"/>
    <lineage>
        <taxon>Bacteria</taxon>
        <taxon>Bacillati</taxon>
        <taxon>Bacillota</taxon>
        <taxon>Clostridia</taxon>
        <taxon>Eubacteriales</taxon>
        <taxon>Oscillospiraceae</taxon>
        <taxon>Dysosmobacter</taxon>
    </lineage>
</organism>
<protein>
    <submittedName>
        <fullName evidence="4">Zf-HC2 domain-containing protein</fullName>
    </submittedName>
</protein>
<keyword evidence="2" id="KW-0812">Transmembrane</keyword>
<keyword evidence="5" id="KW-1185">Reference proteome</keyword>
<feature type="compositionally biased region" description="Low complexity" evidence="1">
    <location>
        <begin position="138"/>
        <end position="170"/>
    </location>
</feature>
<comment type="caution">
    <text evidence="4">The sequence shown here is derived from an EMBL/GenBank/DDBJ whole genome shotgun (WGS) entry which is preliminary data.</text>
</comment>
<dbReference type="Pfam" id="PF13490">
    <property type="entry name" value="zf-HC2"/>
    <property type="match status" value="1"/>
</dbReference>
<feature type="transmembrane region" description="Helical" evidence="2">
    <location>
        <begin position="87"/>
        <end position="108"/>
    </location>
</feature>
<feature type="domain" description="Putative zinc-finger" evidence="3">
    <location>
        <begin position="4"/>
        <end position="38"/>
    </location>
</feature>
<reference evidence="4 5" key="1">
    <citation type="submission" date="2021-06" db="EMBL/GenBank/DDBJ databases">
        <authorList>
            <person name="Sun Q."/>
            <person name="Li D."/>
        </authorList>
    </citation>
    <scope>NUCLEOTIDE SEQUENCE [LARGE SCALE GENOMIC DNA]</scope>
    <source>
        <strain evidence="4 5">MSJ-2</strain>
    </source>
</reference>
<name>A0ABS6F7Y1_9FIRM</name>
<dbReference type="EMBL" id="JAHLQN010000001">
    <property type="protein sequence ID" value="MBU5626150.1"/>
    <property type="molecule type" value="Genomic_DNA"/>
</dbReference>
<dbReference type="Proteomes" id="UP000787672">
    <property type="component" value="Unassembled WGS sequence"/>
</dbReference>
<keyword evidence="2" id="KW-1133">Transmembrane helix</keyword>
<accession>A0ABS6F7Y1</accession>
<proteinExistence type="predicted"/>